<dbReference type="InterPro" id="IPR040423">
    <property type="entry name" value="PEA_transferase"/>
</dbReference>
<evidence type="ECO:0000256" key="3">
    <source>
        <dbReference type="ARBA" id="ARBA00022519"/>
    </source>
</evidence>
<name>A0A2J8GK75_VIBDI</name>
<dbReference type="InterPro" id="IPR000917">
    <property type="entry name" value="Sulfatase_N"/>
</dbReference>
<evidence type="ECO:0000256" key="2">
    <source>
        <dbReference type="ARBA" id="ARBA00022475"/>
    </source>
</evidence>
<dbReference type="InterPro" id="IPR012549">
    <property type="entry name" value="EptA-like_N"/>
</dbReference>
<proteinExistence type="predicted"/>
<evidence type="ECO:0000313" key="8">
    <source>
        <dbReference type="EMBL" id="RAS60502.1"/>
    </source>
</evidence>
<dbReference type="AlphaFoldDB" id="A0A2J8GK75"/>
<keyword evidence="4 8" id="KW-0808">Transferase</keyword>
<keyword evidence="3" id="KW-0997">Cell inner membrane</keyword>
<dbReference type="GO" id="GO:0009244">
    <property type="term" value="P:lipopolysaccharide core region biosynthetic process"/>
    <property type="evidence" value="ECO:0007669"/>
    <property type="project" value="TreeGrafter"/>
</dbReference>
<dbReference type="NCBIfam" id="NF028537">
    <property type="entry name" value="P_eth_NH2_trans"/>
    <property type="match status" value="1"/>
</dbReference>
<evidence type="ECO:0000256" key="6">
    <source>
        <dbReference type="ARBA" id="ARBA00022989"/>
    </source>
</evidence>
<dbReference type="Proteomes" id="UP000248729">
    <property type="component" value="Unassembled WGS sequence"/>
</dbReference>
<keyword evidence="5" id="KW-0812">Transmembrane</keyword>
<protein>
    <submittedName>
        <fullName evidence="8">Phosphatidylethanolamine:Kdo2-lipid A phosphoethanolamine transferase</fullName>
    </submittedName>
</protein>
<evidence type="ECO:0000256" key="7">
    <source>
        <dbReference type="ARBA" id="ARBA00023136"/>
    </source>
</evidence>
<dbReference type="Pfam" id="PF08019">
    <property type="entry name" value="EptA_B_N"/>
    <property type="match status" value="1"/>
</dbReference>
<accession>A0A2J8GK75</accession>
<comment type="subcellular location">
    <subcellularLocation>
        <location evidence="1">Cell inner membrane</location>
        <topology evidence="1">Multi-pass membrane protein</topology>
    </subcellularLocation>
</comment>
<dbReference type="PANTHER" id="PTHR30443">
    <property type="entry name" value="INNER MEMBRANE PROTEIN"/>
    <property type="match status" value="1"/>
</dbReference>
<gene>
    <name evidence="8" type="ORF">DET48_1217</name>
</gene>
<keyword evidence="6" id="KW-1133">Transmembrane helix</keyword>
<dbReference type="RefSeq" id="WP_102942525.1">
    <property type="nucleotide sequence ID" value="NZ_QLTR01000021.1"/>
</dbReference>
<sequence length="546" mass="61178">MKLTKPNISLSYAGITLVLATFFALVMNLPVYSALVGIFGKLDSVKIGFIISLPFFFAAALNFLFNLFSWPYITKPFFIVLIIVSSFVSYASYNYGTLFDTDMINNIVETDSSEAGSYLSFYSIGWVVLLGLLPAAVLAFTKIKKPTSWVNFTLRKLGSMMVSLVVIGVIAIMYYQDYASVGRNNSYLKKLIIPTQFVYSTTKFVKQKYFSTPIIYKELGLDAKQSPEALAAAESKPTLFVFLLGETARSYNYELNGYDRPTNPYTRDLNVISFKDVSSCGTATAVSVPCMFSAMDKSSFSRDVADNQDNVLDILSHAGVDVAWQENDGGDKQVAKRIKKTEINRKRVDDMCNGETCYDMAMLENFDQKVDELKGNRMMVMHLIGSHGPTYFQRYPKEMGAFQPDCPRSDIENCSVDQIVNTYDNTIAYTDYVVAQTIDKLKALQDKYNTALVYISDHGESLGENGMFLHGMPYGLAPNNQTHVPLIVWLSDGFKQEKHLKTDCLKKNATSHQYSQDNVFHSLLGIMDVSTNAYNPDMDLFASCRS</sequence>
<dbReference type="STRING" id="1348635.GCA_000740015_01093"/>
<comment type="caution">
    <text evidence="8">The sequence shown here is derived from an EMBL/GenBank/DDBJ whole genome shotgun (WGS) entry which is preliminary data.</text>
</comment>
<evidence type="ECO:0000256" key="4">
    <source>
        <dbReference type="ARBA" id="ARBA00022679"/>
    </source>
</evidence>
<dbReference type="GO" id="GO:0016776">
    <property type="term" value="F:phosphotransferase activity, phosphate group as acceptor"/>
    <property type="evidence" value="ECO:0007669"/>
    <property type="project" value="TreeGrafter"/>
</dbReference>
<dbReference type="InterPro" id="IPR017850">
    <property type="entry name" value="Alkaline_phosphatase_core_sf"/>
</dbReference>
<evidence type="ECO:0000256" key="5">
    <source>
        <dbReference type="ARBA" id="ARBA00022692"/>
    </source>
</evidence>
<dbReference type="InterPro" id="IPR058130">
    <property type="entry name" value="PEA_transf_C"/>
</dbReference>
<keyword evidence="7" id="KW-0472">Membrane</keyword>
<dbReference type="PANTHER" id="PTHR30443:SF0">
    <property type="entry name" value="PHOSPHOETHANOLAMINE TRANSFERASE EPTA"/>
    <property type="match status" value="1"/>
</dbReference>
<dbReference type="EMBL" id="QLTR01000021">
    <property type="protein sequence ID" value="RAS60502.1"/>
    <property type="molecule type" value="Genomic_DNA"/>
</dbReference>
<dbReference type="Pfam" id="PF00884">
    <property type="entry name" value="Sulfatase"/>
    <property type="match status" value="1"/>
</dbReference>
<keyword evidence="2" id="KW-1003">Cell membrane</keyword>
<dbReference type="GO" id="GO:0005886">
    <property type="term" value="C:plasma membrane"/>
    <property type="evidence" value="ECO:0007669"/>
    <property type="project" value="UniProtKB-SubCell"/>
</dbReference>
<organism evidence="8 9">
    <name type="scientific">Vibrio diazotrophicus</name>
    <dbReference type="NCBI Taxonomy" id="685"/>
    <lineage>
        <taxon>Bacteria</taxon>
        <taxon>Pseudomonadati</taxon>
        <taxon>Pseudomonadota</taxon>
        <taxon>Gammaproteobacteria</taxon>
        <taxon>Vibrionales</taxon>
        <taxon>Vibrionaceae</taxon>
        <taxon>Vibrio</taxon>
    </lineage>
</organism>
<evidence type="ECO:0000313" key="9">
    <source>
        <dbReference type="Proteomes" id="UP000248729"/>
    </source>
</evidence>
<dbReference type="SUPFAM" id="SSF53649">
    <property type="entry name" value="Alkaline phosphatase-like"/>
    <property type="match status" value="1"/>
</dbReference>
<evidence type="ECO:0000256" key="1">
    <source>
        <dbReference type="ARBA" id="ARBA00004429"/>
    </source>
</evidence>
<dbReference type="CDD" id="cd16017">
    <property type="entry name" value="LptA"/>
    <property type="match status" value="1"/>
</dbReference>
<reference evidence="8 9" key="1">
    <citation type="submission" date="2018-06" db="EMBL/GenBank/DDBJ databases">
        <title>Freshwater and sediment microbial communities from various areas in North America, analyzing microbe dynamics in response to fracking.</title>
        <authorList>
            <person name="Lamendella R."/>
        </authorList>
    </citation>
    <scope>NUCLEOTIDE SEQUENCE [LARGE SCALE GENOMIC DNA]</scope>
    <source>
        <strain evidence="8 9">99A</strain>
    </source>
</reference>
<dbReference type="Gene3D" id="3.40.720.10">
    <property type="entry name" value="Alkaline Phosphatase, subunit A"/>
    <property type="match status" value="1"/>
</dbReference>